<comment type="caution">
    <text evidence="1">The sequence shown here is derived from an EMBL/GenBank/DDBJ whole genome shotgun (WGS) entry which is preliminary data.</text>
</comment>
<gene>
    <name evidence="1" type="ORF">H6A12_03330</name>
</gene>
<organism evidence="1 2">
    <name type="scientific">Merdimmobilis hominis</name>
    <dbReference type="NCBI Taxonomy" id="2897707"/>
    <lineage>
        <taxon>Bacteria</taxon>
        <taxon>Bacillati</taxon>
        <taxon>Bacillota</taxon>
        <taxon>Clostridia</taxon>
        <taxon>Eubacteriales</taxon>
        <taxon>Oscillospiraceae</taxon>
        <taxon>Merdimmobilis</taxon>
    </lineage>
</organism>
<dbReference type="Proteomes" id="UP000774750">
    <property type="component" value="Unassembled WGS sequence"/>
</dbReference>
<dbReference type="AlphaFoldDB" id="A0A938X4R5"/>
<protein>
    <recommendedName>
        <fullName evidence="3">Lipoprotein</fullName>
    </recommendedName>
</protein>
<proteinExistence type="predicted"/>
<accession>A0A938X4R5</accession>
<dbReference type="EMBL" id="JACJKY010000004">
    <property type="protein sequence ID" value="MBM6920191.1"/>
    <property type="molecule type" value="Genomic_DNA"/>
</dbReference>
<evidence type="ECO:0000313" key="2">
    <source>
        <dbReference type="Proteomes" id="UP000774750"/>
    </source>
</evidence>
<reference evidence="1" key="2">
    <citation type="journal article" date="2021" name="Sci. Rep.">
        <title>The distribution of antibiotic resistance genes in chicken gut microbiota commensals.</title>
        <authorList>
            <person name="Juricova H."/>
            <person name="Matiasovicova J."/>
            <person name="Kubasova T."/>
            <person name="Cejkova D."/>
            <person name="Rychlik I."/>
        </authorList>
    </citation>
    <scope>NUCLEOTIDE SEQUENCE</scope>
    <source>
        <strain evidence="1">An559</strain>
    </source>
</reference>
<sequence>MKRLCTLFFCLLLCLSITGCGIVSSSNSFLLLQKSLTEHGTVVRHIDTHGGFHGDGIEYTCITYDEAAASTVESSIKADPRFSPISTDDALLSSCDNAVAYEKEIPLPSSVRSSGWYAYVDRSPADSEHVLNFTLILYIAPTHTLHIWRADA</sequence>
<name>A0A938X4R5_9FIRM</name>
<reference evidence="1" key="1">
    <citation type="submission" date="2020-08" db="EMBL/GenBank/DDBJ databases">
        <authorList>
            <person name="Cejkova D."/>
            <person name="Kubasova T."/>
            <person name="Jahodarova E."/>
            <person name="Rychlik I."/>
        </authorList>
    </citation>
    <scope>NUCLEOTIDE SEQUENCE</scope>
    <source>
        <strain evidence="1">An559</strain>
    </source>
</reference>
<keyword evidence="2" id="KW-1185">Reference proteome</keyword>
<dbReference type="RefSeq" id="WP_204444735.1">
    <property type="nucleotide sequence ID" value="NZ_JACJKY010000004.1"/>
</dbReference>
<evidence type="ECO:0008006" key="3">
    <source>
        <dbReference type="Google" id="ProtNLM"/>
    </source>
</evidence>
<dbReference type="PROSITE" id="PS51257">
    <property type="entry name" value="PROKAR_LIPOPROTEIN"/>
    <property type="match status" value="1"/>
</dbReference>
<evidence type="ECO:0000313" key="1">
    <source>
        <dbReference type="EMBL" id="MBM6920191.1"/>
    </source>
</evidence>